<evidence type="ECO:0000256" key="7">
    <source>
        <dbReference type="ARBA" id="ARBA00022982"/>
    </source>
</evidence>
<evidence type="ECO:0000313" key="14">
    <source>
        <dbReference type="EMBL" id="ADB57836.1"/>
    </source>
</evidence>
<dbReference type="InterPro" id="IPR039261">
    <property type="entry name" value="FNR_nucleotide-bd"/>
</dbReference>
<dbReference type="Gene3D" id="2.40.30.10">
    <property type="entry name" value="Translation factors"/>
    <property type="match status" value="1"/>
</dbReference>
<dbReference type="PRINTS" id="PR00409">
    <property type="entry name" value="PHDIOXRDTASE"/>
</dbReference>
<feature type="domain" description="Oxidoreductase FAD/NAD(P)-binding" evidence="12">
    <location>
        <begin position="85"/>
        <end position="172"/>
    </location>
</feature>
<dbReference type="AlphaFoldDB" id="D2RHR1"/>
<keyword evidence="2" id="KW-0813">Transport</keyword>
<evidence type="ECO:0000256" key="2">
    <source>
        <dbReference type="ARBA" id="ARBA00022448"/>
    </source>
</evidence>
<evidence type="ECO:0000256" key="11">
    <source>
        <dbReference type="PIRSR" id="PIRSR006816-2"/>
    </source>
</evidence>
<dbReference type="InterPro" id="IPR050353">
    <property type="entry name" value="PyrK_electron_transfer"/>
</dbReference>
<evidence type="ECO:0000259" key="13">
    <source>
        <dbReference type="Pfam" id="PF10418"/>
    </source>
</evidence>
<keyword evidence="9 11" id="KW-0411">Iron-sulfur</keyword>
<dbReference type="SUPFAM" id="SSF63380">
    <property type="entry name" value="Riboflavin synthase domain-like"/>
    <property type="match status" value="1"/>
</dbReference>
<evidence type="ECO:0000256" key="3">
    <source>
        <dbReference type="ARBA" id="ARBA00022630"/>
    </source>
</evidence>
<dbReference type="STRING" id="572546.Arcpr_0773"/>
<proteinExistence type="inferred from homology"/>
<comment type="cofactor">
    <cofactor evidence="11">
        <name>[2Fe-2S] cluster</name>
        <dbReference type="ChEBI" id="CHEBI:190135"/>
    </cofactor>
    <text evidence="11">Binds 1 [2Fe-2S] cluster per subunit.</text>
</comment>
<dbReference type="InterPro" id="IPR037117">
    <property type="entry name" value="Dihydroorotate_DH_ele_sf"/>
</dbReference>
<keyword evidence="8 11" id="KW-0408">Iron</keyword>
<evidence type="ECO:0000256" key="5">
    <source>
        <dbReference type="ARBA" id="ARBA00022723"/>
    </source>
</evidence>
<dbReference type="GO" id="GO:0006221">
    <property type="term" value="P:pyrimidine nucleotide biosynthetic process"/>
    <property type="evidence" value="ECO:0007669"/>
    <property type="project" value="InterPro"/>
</dbReference>
<evidence type="ECO:0000256" key="6">
    <source>
        <dbReference type="ARBA" id="ARBA00022827"/>
    </source>
</evidence>
<dbReference type="Proteomes" id="UP000001901">
    <property type="component" value="Chromosome"/>
</dbReference>
<feature type="binding site" evidence="11">
    <location>
        <position position="196"/>
    </location>
    <ligand>
        <name>[2Fe-2S] cluster</name>
        <dbReference type="ChEBI" id="CHEBI:190135"/>
    </ligand>
</feature>
<protein>
    <submittedName>
        <fullName evidence="14">Oxidoreductase FAD/NAD(P)-binding domain protein</fullName>
    </submittedName>
</protein>
<dbReference type="Gene3D" id="2.10.240.10">
    <property type="entry name" value="Dihydroorotate dehydrogenase, electron transfer subunit"/>
    <property type="match status" value="1"/>
</dbReference>
<reference evidence="14 15" key="1">
    <citation type="journal article" date="2010" name="Stand. Genomic Sci.">
        <title>Complete genome sequence of Archaeoglobus profundus type strain (AV18).</title>
        <authorList>
            <person name="von Jan M."/>
            <person name="Lapidus A."/>
            <person name="Del Rio T.G."/>
            <person name="Copeland A."/>
            <person name="Tice H."/>
            <person name="Cheng J.F."/>
            <person name="Lucas S."/>
            <person name="Chen F."/>
            <person name="Nolan M."/>
            <person name="Goodwin L."/>
            <person name="Han C."/>
            <person name="Pitluck S."/>
            <person name="Liolios K."/>
            <person name="Ivanova N."/>
            <person name="Mavromatis K."/>
            <person name="Ovchinnikova G."/>
            <person name="Chertkov O."/>
            <person name="Pati A."/>
            <person name="Chen A."/>
            <person name="Palaniappan K."/>
            <person name="Land M."/>
            <person name="Hauser L."/>
            <person name="Chang Y.J."/>
            <person name="Jeffries C.D."/>
            <person name="Saunders E."/>
            <person name="Brettin T."/>
            <person name="Detter J.C."/>
            <person name="Chain P."/>
            <person name="Eichinger K."/>
            <person name="Huber H."/>
            <person name="Spring S."/>
            <person name="Rohde M."/>
            <person name="Goker M."/>
            <person name="Wirth R."/>
            <person name="Woyke T."/>
            <person name="Bristow J."/>
            <person name="Eisen J.A."/>
            <person name="Markowitz V."/>
            <person name="Hugenholtz P."/>
            <person name="Kyrpides N.C."/>
            <person name="Klenk H.P."/>
        </authorList>
    </citation>
    <scope>NUCLEOTIDE SEQUENCE [LARGE SCALE GENOMIC DNA]</scope>
    <source>
        <strain evidence="15">DSM 5631 / JCM 9629 / NBRC 100127 / Av18</strain>
    </source>
</reference>
<evidence type="ECO:0000313" key="15">
    <source>
        <dbReference type="Proteomes" id="UP000001901"/>
    </source>
</evidence>
<evidence type="ECO:0000256" key="8">
    <source>
        <dbReference type="ARBA" id="ARBA00023004"/>
    </source>
</evidence>
<dbReference type="InterPro" id="IPR001433">
    <property type="entry name" value="OxRdtase_FAD/NAD-bd"/>
</dbReference>
<dbReference type="InterPro" id="IPR017938">
    <property type="entry name" value="Riboflavin_synthase-like_b-brl"/>
</dbReference>
<dbReference type="NCBIfam" id="NF000796">
    <property type="entry name" value="PRK00054.1-1"/>
    <property type="match status" value="1"/>
</dbReference>
<keyword evidence="7" id="KW-0249">Electron transport</keyword>
<comment type="cofactor">
    <cofactor evidence="10">
        <name>[2Fe-2S] cluster</name>
        <dbReference type="ChEBI" id="CHEBI:190135"/>
    </cofactor>
</comment>
<evidence type="ECO:0000256" key="4">
    <source>
        <dbReference type="ARBA" id="ARBA00022714"/>
    </source>
</evidence>
<dbReference type="GO" id="GO:0016491">
    <property type="term" value="F:oxidoreductase activity"/>
    <property type="evidence" value="ECO:0007669"/>
    <property type="project" value="InterPro"/>
</dbReference>
<feature type="domain" description="Dihydroorotate dehydrogenase electron transfer subunit iron-sulphur cluster binding" evidence="13">
    <location>
        <begin position="191"/>
        <end position="224"/>
    </location>
</feature>
<name>D2RHR1_ARCPA</name>
<dbReference type="GO" id="GO:0046872">
    <property type="term" value="F:metal ion binding"/>
    <property type="evidence" value="ECO:0007669"/>
    <property type="project" value="UniProtKB-KW"/>
</dbReference>
<accession>D2RHR1</accession>
<sequence length="226" mass="25593">MVRHCDSIATLVFEKSIRSYPGQFVMLNVFDYEEIPLSLSSPNSVTVKAVGETTRALVNFKGGEIVGIRGPFGRPFSYSKRALIVAGGIGIAPLRYLYHWLRERNAEVTVFYGARSKEELVFLDEFEEVHVSTDDGSYGYRGNVIQLLIKENVDFNDFERVYCCGPPIMLKSLYELLNKKKILKRAEFSVERYMRCGIGLCGSCVLENGLRVCREGPVFRGDELTF</sequence>
<comment type="similarity">
    <text evidence="1">Belongs to the PyrK family.</text>
</comment>
<dbReference type="PaxDb" id="572546-Arcpr_0773"/>
<evidence type="ECO:0000256" key="1">
    <source>
        <dbReference type="ARBA" id="ARBA00006422"/>
    </source>
</evidence>
<dbReference type="SUPFAM" id="SSF52343">
    <property type="entry name" value="Ferredoxin reductase-like, C-terminal NADP-linked domain"/>
    <property type="match status" value="1"/>
</dbReference>
<gene>
    <name evidence="14" type="ordered locus">Arcpr_0773</name>
</gene>
<dbReference type="GO" id="GO:0050660">
    <property type="term" value="F:flavin adenine dinucleotide binding"/>
    <property type="evidence" value="ECO:0007669"/>
    <property type="project" value="InterPro"/>
</dbReference>
<dbReference type="InterPro" id="IPR012165">
    <property type="entry name" value="Cyt_c3_hydrogenase_gsu"/>
</dbReference>
<feature type="binding site" evidence="11">
    <location>
        <position position="204"/>
    </location>
    <ligand>
        <name>[2Fe-2S] cluster</name>
        <dbReference type="ChEBI" id="CHEBI:190135"/>
    </ligand>
</feature>
<evidence type="ECO:0000259" key="12">
    <source>
        <dbReference type="Pfam" id="PF00175"/>
    </source>
</evidence>
<feature type="binding site" evidence="11">
    <location>
        <position position="213"/>
    </location>
    <ligand>
        <name>[2Fe-2S] cluster</name>
        <dbReference type="ChEBI" id="CHEBI:190135"/>
    </ligand>
</feature>
<dbReference type="Pfam" id="PF00175">
    <property type="entry name" value="NAD_binding_1"/>
    <property type="match status" value="1"/>
</dbReference>
<evidence type="ECO:0000256" key="9">
    <source>
        <dbReference type="ARBA" id="ARBA00023014"/>
    </source>
</evidence>
<dbReference type="Gene3D" id="3.40.50.80">
    <property type="entry name" value="Nucleotide-binding domain of ferredoxin-NADP reductase (FNR) module"/>
    <property type="match status" value="1"/>
</dbReference>
<keyword evidence="4 11" id="KW-0001">2Fe-2S</keyword>
<dbReference type="EMBL" id="CP001857">
    <property type="protein sequence ID" value="ADB57836.1"/>
    <property type="molecule type" value="Genomic_DNA"/>
</dbReference>
<keyword evidence="15" id="KW-1185">Reference proteome</keyword>
<dbReference type="KEGG" id="apo:Arcpr_0773"/>
<dbReference type="GO" id="GO:0051537">
    <property type="term" value="F:2 iron, 2 sulfur cluster binding"/>
    <property type="evidence" value="ECO:0007669"/>
    <property type="project" value="UniProtKB-KW"/>
</dbReference>
<dbReference type="HOGENOM" id="CLU_003827_1_1_2"/>
<dbReference type="PANTHER" id="PTHR43513">
    <property type="entry name" value="DIHYDROOROTATE DEHYDROGENASE B (NAD(+)), ELECTRON TRANSFER SUBUNIT"/>
    <property type="match status" value="1"/>
</dbReference>
<dbReference type="Pfam" id="PF10418">
    <property type="entry name" value="DHODB_Fe-S_bind"/>
    <property type="match status" value="1"/>
</dbReference>
<organism evidence="14 15">
    <name type="scientific">Archaeoglobus profundus (strain DSM 5631 / JCM 9629 / NBRC 100127 / Av18)</name>
    <dbReference type="NCBI Taxonomy" id="572546"/>
    <lineage>
        <taxon>Archaea</taxon>
        <taxon>Methanobacteriati</taxon>
        <taxon>Methanobacteriota</taxon>
        <taxon>Archaeoglobi</taxon>
        <taxon>Archaeoglobales</taxon>
        <taxon>Archaeoglobaceae</taxon>
        <taxon>Archaeoglobus</taxon>
    </lineage>
</organism>
<dbReference type="eggNOG" id="arCOG02199">
    <property type="taxonomic scope" value="Archaea"/>
</dbReference>
<feature type="binding site" evidence="11">
    <location>
        <position position="201"/>
    </location>
    <ligand>
        <name>[2Fe-2S] cluster</name>
        <dbReference type="ChEBI" id="CHEBI:190135"/>
    </ligand>
</feature>
<dbReference type="PANTHER" id="PTHR43513:SF3">
    <property type="entry name" value="DIHYDROOROTATE DEHYDROGENASE B (NAD(+)), ELECTRON TRANSFER SUBUNIT-RELATED"/>
    <property type="match status" value="1"/>
</dbReference>
<keyword evidence="3" id="KW-0285">Flavoprotein</keyword>
<keyword evidence="6" id="KW-0274">FAD</keyword>
<dbReference type="InterPro" id="IPR019480">
    <property type="entry name" value="Dihydroorotate_DH_Fe-S-bd"/>
</dbReference>
<evidence type="ECO:0000256" key="10">
    <source>
        <dbReference type="ARBA" id="ARBA00034078"/>
    </source>
</evidence>
<dbReference type="PIRSF" id="PIRSF006816">
    <property type="entry name" value="Cyc3_hyd_g"/>
    <property type="match status" value="1"/>
</dbReference>
<keyword evidence="5 11" id="KW-0479">Metal-binding</keyword>